<dbReference type="PANTHER" id="PTHR31441:SF2">
    <property type="entry name" value="FOLLICULIN"/>
    <property type="match status" value="1"/>
</dbReference>
<evidence type="ECO:0000313" key="3">
    <source>
        <dbReference type="Proteomes" id="UP000792457"/>
    </source>
</evidence>
<reference evidence="2" key="1">
    <citation type="submission" date="2013-04" db="EMBL/GenBank/DDBJ databases">
        <authorList>
            <person name="Qu J."/>
            <person name="Murali S.C."/>
            <person name="Bandaranaike D."/>
            <person name="Bellair M."/>
            <person name="Blankenburg K."/>
            <person name="Chao H."/>
            <person name="Dinh H."/>
            <person name="Doddapaneni H."/>
            <person name="Downs B."/>
            <person name="Dugan-Rocha S."/>
            <person name="Elkadiri S."/>
            <person name="Gnanaolivu R.D."/>
            <person name="Hernandez B."/>
            <person name="Javaid M."/>
            <person name="Jayaseelan J.C."/>
            <person name="Lee S."/>
            <person name="Li M."/>
            <person name="Ming W."/>
            <person name="Munidasa M."/>
            <person name="Muniz J."/>
            <person name="Nguyen L."/>
            <person name="Ongeri F."/>
            <person name="Osuji N."/>
            <person name="Pu L.-L."/>
            <person name="Puazo M."/>
            <person name="Qu C."/>
            <person name="Quiroz J."/>
            <person name="Raj R."/>
            <person name="Weissenberger G."/>
            <person name="Xin Y."/>
            <person name="Zou X."/>
            <person name="Han Y."/>
            <person name="Richards S."/>
            <person name="Worley K."/>
            <person name="Muzny D."/>
            <person name="Gibbs R."/>
        </authorList>
    </citation>
    <scope>NUCLEOTIDE SEQUENCE</scope>
    <source>
        <strain evidence="2">Sampled in the wild</strain>
    </source>
</reference>
<reference evidence="2" key="2">
    <citation type="submission" date="2017-10" db="EMBL/GenBank/DDBJ databases">
        <title>Ladona fulva Genome sequencing and assembly.</title>
        <authorList>
            <person name="Murali S."/>
            <person name="Richards S."/>
            <person name="Bandaranaike D."/>
            <person name="Bellair M."/>
            <person name="Blankenburg K."/>
            <person name="Chao H."/>
            <person name="Dinh H."/>
            <person name="Doddapaneni H."/>
            <person name="Dugan-Rocha S."/>
            <person name="Elkadiri S."/>
            <person name="Gnanaolivu R."/>
            <person name="Hernandez B."/>
            <person name="Skinner E."/>
            <person name="Javaid M."/>
            <person name="Lee S."/>
            <person name="Li M."/>
            <person name="Ming W."/>
            <person name="Munidasa M."/>
            <person name="Muniz J."/>
            <person name="Nguyen L."/>
            <person name="Hughes D."/>
            <person name="Osuji N."/>
            <person name="Pu L.-L."/>
            <person name="Puazo M."/>
            <person name="Qu C."/>
            <person name="Quiroz J."/>
            <person name="Raj R."/>
            <person name="Weissenberger G."/>
            <person name="Xin Y."/>
            <person name="Zou X."/>
            <person name="Han Y."/>
            <person name="Worley K."/>
            <person name="Muzny D."/>
            <person name="Gibbs R."/>
        </authorList>
    </citation>
    <scope>NUCLEOTIDE SEQUENCE</scope>
    <source>
        <strain evidence="2">Sampled in the wild</strain>
    </source>
</reference>
<dbReference type="PANTHER" id="PTHR31441">
    <property type="entry name" value="FOLLICULIN FAMILY MEMBER"/>
    <property type="match status" value="1"/>
</dbReference>
<dbReference type="GO" id="GO:1904263">
    <property type="term" value="P:positive regulation of TORC1 signaling"/>
    <property type="evidence" value="ECO:0007669"/>
    <property type="project" value="TreeGrafter"/>
</dbReference>
<dbReference type="PROSITE" id="PS51834">
    <property type="entry name" value="DENN_FLCN_SMCR8"/>
    <property type="match status" value="1"/>
</dbReference>
<dbReference type="AlphaFoldDB" id="A0A8K0K0W0"/>
<dbReference type="InterPro" id="IPR021713">
    <property type="entry name" value="Folliculin"/>
</dbReference>
<name>A0A8K0K0W0_LADFU</name>
<evidence type="ECO:0000259" key="1">
    <source>
        <dbReference type="PROSITE" id="PS51834"/>
    </source>
</evidence>
<evidence type="ECO:0000313" key="2">
    <source>
        <dbReference type="EMBL" id="KAG8225300.1"/>
    </source>
</evidence>
<proteinExistence type="predicted"/>
<protein>
    <recommendedName>
        <fullName evidence="1">UDENN FLCN/SMCR8-type domain-containing protein</fullName>
    </recommendedName>
</protein>
<feature type="domain" description="UDENN FLCN/SMCR8-type" evidence="1">
    <location>
        <begin position="1"/>
        <end position="285"/>
    </location>
</feature>
<dbReference type="InterPro" id="IPR044886">
    <property type="entry name" value="FLCN_DENN_C_sf"/>
</dbReference>
<organism evidence="2 3">
    <name type="scientific">Ladona fulva</name>
    <name type="common">Scarce chaser dragonfly</name>
    <name type="synonym">Libellula fulva</name>
    <dbReference type="NCBI Taxonomy" id="123851"/>
    <lineage>
        <taxon>Eukaryota</taxon>
        <taxon>Metazoa</taxon>
        <taxon>Ecdysozoa</taxon>
        <taxon>Arthropoda</taxon>
        <taxon>Hexapoda</taxon>
        <taxon>Insecta</taxon>
        <taxon>Pterygota</taxon>
        <taxon>Palaeoptera</taxon>
        <taxon>Odonata</taxon>
        <taxon>Epiprocta</taxon>
        <taxon>Anisoptera</taxon>
        <taxon>Libelluloidea</taxon>
        <taxon>Libellulidae</taxon>
        <taxon>Ladona</taxon>
    </lineage>
</organism>
<dbReference type="Gene3D" id="3.40.50.12430">
    <property type="match status" value="1"/>
</dbReference>
<comment type="caution">
    <text evidence="2">The sequence shown here is derived from an EMBL/GenBank/DDBJ whole genome shotgun (WGS) entry which is preliminary data.</text>
</comment>
<dbReference type="EMBL" id="KZ308233">
    <property type="protein sequence ID" value="KAG8225300.1"/>
    <property type="molecule type" value="Genomic_DNA"/>
</dbReference>
<dbReference type="InterPro" id="IPR037521">
    <property type="entry name" value="FLCN/SMCR8_DENN"/>
</dbReference>
<dbReference type="GO" id="GO:0005096">
    <property type="term" value="F:GTPase activator activity"/>
    <property type="evidence" value="ECO:0007669"/>
    <property type="project" value="TreeGrafter"/>
</dbReference>
<dbReference type="Proteomes" id="UP000792457">
    <property type="component" value="Unassembled WGS sequence"/>
</dbReference>
<keyword evidence="3" id="KW-1185">Reference proteome</keyword>
<gene>
    <name evidence="2" type="ORF">J437_LFUL001914</name>
</gene>
<sequence length="287" mass="31529">MVYLITYVLPQVFYDEDGKSFLWSPEDAITGDIDSILPDSAPEALCRLRSALGGPHFLSLLQAFLTGSQVVLRGSPIKLLYCIAKALKFLVPKKCFQPVYNSEEYLSPSKSNLLVLGPHVAVPSLAASSGLYPDLKDMMPCSSTSTSLPSSAPSVFRIDVIPADASKEVGDNALGYWGGYRLVAKRGNISTSPKYPTLIVKIDKAVDNSALGPNALYCHLVSLKEEWINIAEVVSRVKRSRRYFSKGPFLGEFGSAVDEEAILLKSLGGQEPDWPLIWFWIYGFKKN</sequence>
<dbReference type="InterPro" id="IPR032035">
    <property type="entry name" value="Folliculin_DENN"/>
</dbReference>
<accession>A0A8K0K0W0</accession>
<dbReference type="Pfam" id="PF16692">
    <property type="entry name" value="Folliculin_C"/>
    <property type="match status" value="1"/>
</dbReference>
<dbReference type="GO" id="GO:0005829">
    <property type="term" value="C:cytosol"/>
    <property type="evidence" value="ECO:0007669"/>
    <property type="project" value="TreeGrafter"/>
</dbReference>
<dbReference type="Gene3D" id="1.10.10.1730">
    <property type="entry name" value="Folliculin"/>
    <property type="match status" value="1"/>
</dbReference>
<dbReference type="OrthoDB" id="5599713at2759"/>